<reference evidence="1" key="1">
    <citation type="submission" date="2019-04" db="EMBL/GenBank/DDBJ databases">
        <title>Evolution of Biomass-Degrading Anaerobic Consortia Revealed by Metagenomics.</title>
        <authorList>
            <person name="Peng X."/>
        </authorList>
    </citation>
    <scope>NUCLEOTIDE SEQUENCE</scope>
    <source>
        <strain evidence="1">SIG13</strain>
    </source>
</reference>
<accession>A0A8T3VGA5</accession>
<dbReference type="Proteomes" id="UP000713479">
    <property type="component" value="Unassembled WGS sequence"/>
</dbReference>
<organism evidence="1 2">
    <name type="scientific">Methanobrevibacter millerae</name>
    <dbReference type="NCBI Taxonomy" id="230361"/>
    <lineage>
        <taxon>Archaea</taxon>
        <taxon>Methanobacteriati</taxon>
        <taxon>Methanobacteriota</taxon>
        <taxon>Methanomada group</taxon>
        <taxon>Methanobacteria</taxon>
        <taxon>Methanobacteriales</taxon>
        <taxon>Methanobacteriaceae</taxon>
        <taxon>Methanobrevibacter</taxon>
    </lineage>
</organism>
<comment type="caution">
    <text evidence="1">The sequence shown here is derived from an EMBL/GenBank/DDBJ whole genome shotgun (WGS) entry which is preliminary data.</text>
</comment>
<sequence>MKNQFFLICSLFLILSISSVCASDDFNDMGYDNLSLDNSDIALNTYGDSLLTSQYDDYIAVNESVSVSASNVTKYFGGSERFNVYISDNENNSISNKSVIISINGVDYSRTTNSDGVASIGLNLMAGEYPVIVSCGNNVVNSNVVILSTVNGSDIVKMEKNDTQYYAAFLDSQGNPLANGTDVRFNINGVFYDRKVNGGLAKLNINLNPGDYIITAMNLVTGDRNSNTISVISKLIENSDVTKYYKNNTQYTLKVLNNTGGVAPAGESVTFNINGVLYNRLTNGSGYCRLNINLNPGDYIITAQYNGSVVSNKIKVLPILSASDLTKLYATPGKFAATLLDGKGKLYSNQTVRFNINGVFYNRTTDNNGQAMLNINLHPGEYIITSMFNGASISNKVVVDPILISIFDISRAANELNAYYEKYNKFPNTIKAPVHAFTMPEFFYLMNKAISQIKSSNFKDIDIIYGVNGADSSDVATIDSCLVKEDEFVSIANKLVSQISKDNKVPSTVDTSMGKVKFNDYLLLDTRIMSFYYEYGGGLADYVTFVSPELLKNINNPYGLPGKNVYIDADGGSDEKKWDFARALTAAGWNVYVGKTHSNSHYEDYFNVPRNYVLVNIYNGFCAGTIRELASSYIQNVLRSKNVVCVPVWDSINWTNPNGMGPYRYGDFSGYSAKRAWDDNFSITDPSISNVAQYLASNKIIHCTYPSTEGLVYQFLHGGFTKTIQ</sequence>
<gene>
    <name evidence="1" type="ORF">E7Z74_02510</name>
</gene>
<name>A0A8T3VGA5_9EURY</name>
<dbReference type="InterPro" id="IPR008964">
    <property type="entry name" value="Invasin/intimin_cell_adhesion"/>
</dbReference>
<dbReference type="SUPFAM" id="SSF49373">
    <property type="entry name" value="Invasin/intimin cell-adhesion fragments"/>
    <property type="match status" value="1"/>
</dbReference>
<dbReference type="AlphaFoldDB" id="A0A8T3VGA5"/>
<dbReference type="EMBL" id="SUTF01000003">
    <property type="protein sequence ID" value="MBE6510132.1"/>
    <property type="molecule type" value="Genomic_DNA"/>
</dbReference>
<proteinExistence type="predicted"/>
<evidence type="ECO:0008006" key="3">
    <source>
        <dbReference type="Google" id="ProtNLM"/>
    </source>
</evidence>
<evidence type="ECO:0000313" key="1">
    <source>
        <dbReference type="EMBL" id="MBE6510132.1"/>
    </source>
</evidence>
<evidence type="ECO:0000313" key="2">
    <source>
        <dbReference type="Proteomes" id="UP000713479"/>
    </source>
</evidence>
<protein>
    <recommendedName>
        <fullName evidence="3">Adhesin-like protein</fullName>
    </recommendedName>
</protein>